<dbReference type="AlphaFoldDB" id="A0A285B9U1"/>
<accession>A0A285B9U1</accession>
<evidence type="ECO:0000313" key="2">
    <source>
        <dbReference type="EMBL" id="SNU37791.1"/>
    </source>
</evidence>
<feature type="region of interest" description="Disordered" evidence="1">
    <location>
        <begin position="183"/>
        <end position="202"/>
    </location>
</feature>
<dbReference type="EMBL" id="FZTC01000041">
    <property type="protein sequence ID" value="SNU37791.1"/>
    <property type="molecule type" value="Genomic_DNA"/>
</dbReference>
<name>A0A285B9U1_9ENTR</name>
<proteinExistence type="predicted"/>
<sequence>MNSPLFDESWAGVPATAKNVVQSESGLCLIRLRKQADEVVERVAPLLCQVRHDVEERNSASRRCRQVLGQQWYVHVLASRLRVRHHTPSAAMNYRDCCYALGVRYSLANDNDTQYVELIYVVCCCQFLDVLVRGRRDAVCLELCQKSSSVLSCDVGQCRQRSVDECVVDWPLQLRYRDAPERERRYDKNESKNSNIGSPPIGLEVLRERTEVNSNVAACADKE</sequence>
<evidence type="ECO:0000256" key="1">
    <source>
        <dbReference type="SAM" id="MobiDB-lite"/>
    </source>
</evidence>
<protein>
    <submittedName>
        <fullName evidence="2">Uncharacterized protein</fullName>
    </submittedName>
</protein>
<evidence type="ECO:0000313" key="3">
    <source>
        <dbReference type="Proteomes" id="UP000220639"/>
    </source>
</evidence>
<organism evidence="2 3">
    <name type="scientific">Klebsiella grimontii</name>
    <dbReference type="NCBI Taxonomy" id="2058152"/>
    <lineage>
        <taxon>Bacteria</taxon>
        <taxon>Pseudomonadati</taxon>
        <taxon>Pseudomonadota</taxon>
        <taxon>Gammaproteobacteria</taxon>
        <taxon>Enterobacterales</taxon>
        <taxon>Enterobacteriaceae</taxon>
        <taxon>Klebsiella/Raoultella group</taxon>
        <taxon>Klebsiella</taxon>
    </lineage>
</organism>
<gene>
    <name evidence="2" type="ORF">KOSB73_460008</name>
</gene>
<dbReference type="Proteomes" id="UP000220639">
    <property type="component" value="Unassembled WGS sequence"/>
</dbReference>
<reference evidence="3" key="1">
    <citation type="submission" date="2017-08" db="EMBL/GenBank/DDBJ databases">
        <authorList>
            <person name="Brisse S."/>
        </authorList>
    </citation>
    <scope>NUCLEOTIDE SEQUENCE [LARGE SCALE GENOMIC DNA]</scope>
    <source>
        <strain evidence="3">06D021</strain>
    </source>
</reference>